<sequence length="358" mass="40208">MKLNLKALFPFTVRDGLVMLFFLAAATLLCCVIRIFDSGNVYVSMIYLLAVLLTSRFTNGYLFGILSSVAGVLCVNYIFTFPFFEFNMTMAGYPITIISMLTVSVITSTMTTQIKQQETLKATAEKEKMRSDLLRAISHDLRTPLTSIAGMSDMLMEDEQKFSPEERLEIHKEIREDASWLIRMVENLLSITRIQEDTKTLDKIPEAAEEIISHAVLRLKKYYPEASVTVSVPQKILFVPMDCVLIEQVLINLMENSIRHGKCATELKVDVKIESGWARFTVTDNGFGFQKEILDKINDGEFIAASQTQDNNRNMGIGLSVCSSIIKAHGGVMKAENGRDGGAFVSFYLPLDEEENNE</sequence>
<dbReference type="RefSeq" id="WP_249313286.1">
    <property type="nucleotide sequence ID" value="NZ_JACRSU010000003.1"/>
</dbReference>
<evidence type="ECO:0000256" key="13">
    <source>
        <dbReference type="SAM" id="Phobius"/>
    </source>
</evidence>
<dbReference type="InterPro" id="IPR052023">
    <property type="entry name" value="Histidine_kinase_KdpD"/>
</dbReference>
<evidence type="ECO:0000256" key="6">
    <source>
        <dbReference type="ARBA" id="ARBA00022692"/>
    </source>
</evidence>
<evidence type="ECO:0000259" key="14">
    <source>
        <dbReference type="PROSITE" id="PS50109"/>
    </source>
</evidence>
<keyword evidence="10 13" id="KW-1133">Transmembrane helix</keyword>
<dbReference type="PRINTS" id="PR00344">
    <property type="entry name" value="BCTRLSENSOR"/>
</dbReference>
<keyword evidence="8" id="KW-0418">Kinase</keyword>
<dbReference type="EMBL" id="JACRSU010000003">
    <property type="protein sequence ID" value="MBC8541257.1"/>
    <property type="molecule type" value="Genomic_DNA"/>
</dbReference>
<dbReference type="EC" id="2.7.13.3" evidence="3"/>
<evidence type="ECO:0000256" key="10">
    <source>
        <dbReference type="ARBA" id="ARBA00022989"/>
    </source>
</evidence>
<dbReference type="Gene3D" id="1.10.287.130">
    <property type="match status" value="1"/>
</dbReference>
<dbReference type="Gene3D" id="1.20.120.620">
    <property type="entry name" value="Backbone structure of the membrane domain of e. Coli histidine kinase receptor kdpd"/>
    <property type="match status" value="1"/>
</dbReference>
<dbReference type="Proteomes" id="UP000611762">
    <property type="component" value="Unassembled WGS sequence"/>
</dbReference>
<feature type="transmembrane region" description="Helical" evidence="13">
    <location>
        <begin position="20"/>
        <end position="53"/>
    </location>
</feature>
<dbReference type="PROSITE" id="PS50109">
    <property type="entry name" value="HIS_KIN"/>
    <property type="match status" value="1"/>
</dbReference>
<dbReference type="InterPro" id="IPR038318">
    <property type="entry name" value="KdpD_sf"/>
</dbReference>
<reference evidence="15" key="1">
    <citation type="submission" date="2020-08" db="EMBL/GenBank/DDBJ databases">
        <title>Genome public.</title>
        <authorList>
            <person name="Liu C."/>
            <person name="Sun Q."/>
        </authorList>
    </citation>
    <scope>NUCLEOTIDE SEQUENCE</scope>
    <source>
        <strain evidence="15">H8</strain>
    </source>
</reference>
<dbReference type="Pfam" id="PF02518">
    <property type="entry name" value="HATPase_c"/>
    <property type="match status" value="1"/>
</dbReference>
<dbReference type="AlphaFoldDB" id="A0A926DP46"/>
<keyword evidence="4" id="KW-0597">Phosphoprotein</keyword>
<dbReference type="GO" id="GO:0005524">
    <property type="term" value="F:ATP binding"/>
    <property type="evidence" value="ECO:0007669"/>
    <property type="project" value="UniProtKB-KW"/>
</dbReference>
<proteinExistence type="predicted"/>
<evidence type="ECO:0000256" key="11">
    <source>
        <dbReference type="ARBA" id="ARBA00023012"/>
    </source>
</evidence>
<evidence type="ECO:0000256" key="7">
    <source>
        <dbReference type="ARBA" id="ARBA00022741"/>
    </source>
</evidence>
<keyword evidence="5" id="KW-0808">Transferase</keyword>
<protein>
    <recommendedName>
        <fullName evidence="3">histidine kinase</fullName>
        <ecNumber evidence="3">2.7.13.3</ecNumber>
    </recommendedName>
</protein>
<gene>
    <name evidence="15" type="ORF">H8698_09750</name>
</gene>
<dbReference type="InterPro" id="IPR036890">
    <property type="entry name" value="HATPase_C_sf"/>
</dbReference>
<evidence type="ECO:0000256" key="9">
    <source>
        <dbReference type="ARBA" id="ARBA00022840"/>
    </source>
</evidence>
<keyword evidence="11" id="KW-0902">Two-component regulatory system</keyword>
<dbReference type="Gene3D" id="3.30.565.10">
    <property type="entry name" value="Histidine kinase-like ATPase, C-terminal domain"/>
    <property type="match status" value="1"/>
</dbReference>
<dbReference type="SMART" id="SM00388">
    <property type="entry name" value="HisKA"/>
    <property type="match status" value="1"/>
</dbReference>
<dbReference type="InterPro" id="IPR036097">
    <property type="entry name" value="HisK_dim/P_sf"/>
</dbReference>
<dbReference type="GO" id="GO:0005886">
    <property type="term" value="C:plasma membrane"/>
    <property type="evidence" value="ECO:0007669"/>
    <property type="project" value="TreeGrafter"/>
</dbReference>
<feature type="domain" description="Histidine kinase" evidence="14">
    <location>
        <begin position="136"/>
        <end position="353"/>
    </location>
</feature>
<dbReference type="Pfam" id="PF13493">
    <property type="entry name" value="DUF4118"/>
    <property type="match status" value="1"/>
</dbReference>
<evidence type="ECO:0000256" key="5">
    <source>
        <dbReference type="ARBA" id="ARBA00022679"/>
    </source>
</evidence>
<dbReference type="Pfam" id="PF00512">
    <property type="entry name" value="HisKA"/>
    <property type="match status" value="1"/>
</dbReference>
<dbReference type="CDD" id="cd00082">
    <property type="entry name" value="HisKA"/>
    <property type="match status" value="1"/>
</dbReference>
<keyword evidence="9" id="KW-0067">ATP-binding</keyword>
<dbReference type="SMART" id="SM00387">
    <property type="entry name" value="HATPase_c"/>
    <property type="match status" value="1"/>
</dbReference>
<evidence type="ECO:0000256" key="4">
    <source>
        <dbReference type="ARBA" id="ARBA00022553"/>
    </source>
</evidence>
<dbReference type="PANTHER" id="PTHR45569:SF1">
    <property type="entry name" value="SENSOR PROTEIN KDPD"/>
    <property type="match status" value="1"/>
</dbReference>
<keyword evidence="16" id="KW-1185">Reference proteome</keyword>
<comment type="subcellular location">
    <subcellularLocation>
        <location evidence="2">Membrane</location>
        <topology evidence="2">Multi-pass membrane protein</topology>
    </subcellularLocation>
</comment>
<dbReference type="InterPro" id="IPR005467">
    <property type="entry name" value="His_kinase_dom"/>
</dbReference>
<feature type="transmembrane region" description="Helical" evidence="13">
    <location>
        <begin position="91"/>
        <end position="111"/>
    </location>
</feature>
<evidence type="ECO:0000256" key="12">
    <source>
        <dbReference type="ARBA" id="ARBA00023136"/>
    </source>
</evidence>
<dbReference type="InterPro" id="IPR003594">
    <property type="entry name" value="HATPase_dom"/>
</dbReference>
<evidence type="ECO:0000256" key="8">
    <source>
        <dbReference type="ARBA" id="ARBA00022777"/>
    </source>
</evidence>
<dbReference type="InterPro" id="IPR025201">
    <property type="entry name" value="KdpD_TM"/>
</dbReference>
<organism evidence="15 16">
    <name type="scientific">Congzhengia minquanensis</name>
    <dbReference type="NCBI Taxonomy" id="2763657"/>
    <lineage>
        <taxon>Bacteria</taxon>
        <taxon>Bacillati</taxon>
        <taxon>Bacillota</taxon>
        <taxon>Clostridia</taxon>
        <taxon>Eubacteriales</taxon>
        <taxon>Oscillospiraceae</taxon>
        <taxon>Congzhengia</taxon>
    </lineage>
</organism>
<dbReference type="SUPFAM" id="SSF55874">
    <property type="entry name" value="ATPase domain of HSP90 chaperone/DNA topoisomerase II/histidine kinase"/>
    <property type="match status" value="1"/>
</dbReference>
<dbReference type="InterPro" id="IPR003661">
    <property type="entry name" value="HisK_dim/P_dom"/>
</dbReference>
<evidence type="ECO:0000256" key="1">
    <source>
        <dbReference type="ARBA" id="ARBA00000085"/>
    </source>
</evidence>
<comment type="caution">
    <text evidence="15">The sequence shown here is derived from an EMBL/GenBank/DDBJ whole genome shotgun (WGS) entry which is preliminary data.</text>
</comment>
<keyword evidence="12 13" id="KW-0472">Membrane</keyword>
<feature type="transmembrane region" description="Helical" evidence="13">
    <location>
        <begin position="60"/>
        <end position="79"/>
    </location>
</feature>
<evidence type="ECO:0000313" key="15">
    <source>
        <dbReference type="EMBL" id="MBC8541257.1"/>
    </source>
</evidence>
<evidence type="ECO:0000256" key="3">
    <source>
        <dbReference type="ARBA" id="ARBA00012438"/>
    </source>
</evidence>
<keyword evidence="7" id="KW-0547">Nucleotide-binding</keyword>
<evidence type="ECO:0000256" key="2">
    <source>
        <dbReference type="ARBA" id="ARBA00004141"/>
    </source>
</evidence>
<dbReference type="GO" id="GO:0000155">
    <property type="term" value="F:phosphorelay sensor kinase activity"/>
    <property type="evidence" value="ECO:0007669"/>
    <property type="project" value="InterPro"/>
</dbReference>
<keyword evidence="6 13" id="KW-0812">Transmembrane</keyword>
<accession>A0A926DP46</accession>
<dbReference type="InterPro" id="IPR004358">
    <property type="entry name" value="Sig_transdc_His_kin-like_C"/>
</dbReference>
<comment type="catalytic activity">
    <reaction evidence="1">
        <text>ATP + protein L-histidine = ADP + protein N-phospho-L-histidine.</text>
        <dbReference type="EC" id="2.7.13.3"/>
    </reaction>
</comment>
<evidence type="ECO:0000313" key="16">
    <source>
        <dbReference type="Proteomes" id="UP000611762"/>
    </source>
</evidence>
<dbReference type="PANTHER" id="PTHR45569">
    <property type="entry name" value="SENSOR PROTEIN KDPD"/>
    <property type="match status" value="1"/>
</dbReference>
<dbReference type="SUPFAM" id="SSF47384">
    <property type="entry name" value="Homodimeric domain of signal transducing histidine kinase"/>
    <property type="match status" value="1"/>
</dbReference>
<name>A0A926DP46_9FIRM</name>